<sequence length="162" mass="17398">MTVSNERLARELEDAFKNRAFLYQDLLAELSADLGREKALELLAKAIERRGKGVAAAAFKNFGPKDALAVGEAFLAVSPNGGAMYPTEVTRHADGIDICVQRCPLLDAWQSSGADAEEVATLCKLAGAFDKGLFEGVGLKFSAETWTEGHKGCCHIHLRDGS</sequence>
<reference evidence="2" key="1">
    <citation type="journal article" date="2019" name="Int. J. Syst. Evol. Microbiol.">
        <title>The Global Catalogue of Microorganisms (GCM) 10K type strain sequencing project: providing services to taxonomists for standard genome sequencing and annotation.</title>
        <authorList>
            <consortium name="The Broad Institute Genomics Platform"/>
            <consortium name="The Broad Institute Genome Sequencing Center for Infectious Disease"/>
            <person name="Wu L."/>
            <person name="Ma J."/>
        </authorList>
    </citation>
    <scope>NUCLEOTIDE SEQUENCE [LARGE SCALE GENOMIC DNA]</scope>
    <source>
        <strain evidence="2">CGMCC 1.19062</strain>
    </source>
</reference>
<name>A0ABW5DX47_9PROT</name>
<organism evidence="1 2">
    <name type="scientific">Lacibacterium aquatile</name>
    <dbReference type="NCBI Taxonomy" id="1168082"/>
    <lineage>
        <taxon>Bacteria</taxon>
        <taxon>Pseudomonadati</taxon>
        <taxon>Pseudomonadota</taxon>
        <taxon>Alphaproteobacteria</taxon>
        <taxon>Rhodospirillales</taxon>
        <taxon>Rhodospirillaceae</taxon>
    </lineage>
</organism>
<dbReference type="RefSeq" id="WP_379876845.1">
    <property type="nucleotide sequence ID" value="NZ_JBHUIP010000012.1"/>
</dbReference>
<evidence type="ECO:0000313" key="1">
    <source>
        <dbReference type="EMBL" id="MFD2263800.1"/>
    </source>
</evidence>
<dbReference type="Pfam" id="PF14196">
    <property type="entry name" value="ATC_hydrolase"/>
    <property type="match status" value="1"/>
</dbReference>
<dbReference type="InterPro" id="IPR026002">
    <property type="entry name" value="ATC_hydrolase-like"/>
</dbReference>
<gene>
    <name evidence="1" type="ORF">ACFSM5_12940</name>
</gene>
<dbReference type="GO" id="GO:0016787">
    <property type="term" value="F:hydrolase activity"/>
    <property type="evidence" value="ECO:0007669"/>
    <property type="project" value="UniProtKB-KW"/>
</dbReference>
<dbReference type="Proteomes" id="UP001597295">
    <property type="component" value="Unassembled WGS sequence"/>
</dbReference>
<comment type="caution">
    <text evidence="1">The sequence shown here is derived from an EMBL/GenBank/DDBJ whole genome shotgun (WGS) entry which is preliminary data.</text>
</comment>
<proteinExistence type="predicted"/>
<keyword evidence="2" id="KW-1185">Reference proteome</keyword>
<keyword evidence="1" id="KW-0378">Hydrolase</keyword>
<dbReference type="EMBL" id="JBHUIP010000012">
    <property type="protein sequence ID" value="MFD2263800.1"/>
    <property type="molecule type" value="Genomic_DNA"/>
</dbReference>
<accession>A0ABW5DX47</accession>
<protein>
    <submittedName>
        <fullName evidence="1">L-2-amino-thiazoline-4-carboxylic acid hydrolase</fullName>
    </submittedName>
</protein>
<evidence type="ECO:0000313" key="2">
    <source>
        <dbReference type="Proteomes" id="UP001597295"/>
    </source>
</evidence>